<gene>
    <name evidence="1" type="ORF">H6A20_07645</name>
</gene>
<sequence length="206" mass="23478">MERHLAYFNIGESYGGNQDWFTNVVMHIGGCGAATACDTCIYLALRKGMEGLYPYDAHRLTQQDYKAFSMKMKPYLKPRRGGIDRLETYMEGFGSYLLDLGNEDGRALGMEPFYGERSAGEAKAAVKRQIDADLPVPFLLLHHRNREQFADFIWHWFLLTGYEEREGRFCVTAATYGEATVFDLEELWDTGYEKKGGMVLYSLGAQ</sequence>
<reference evidence="1" key="2">
    <citation type="journal article" date="2021" name="Sci. Rep.">
        <title>The distribution of antibiotic resistance genes in chicken gut microbiota commensals.</title>
        <authorList>
            <person name="Juricova H."/>
            <person name="Matiasovicova J."/>
            <person name="Kubasova T."/>
            <person name="Cejkova D."/>
            <person name="Rychlik I."/>
        </authorList>
    </citation>
    <scope>NUCLEOTIDE SEQUENCE</scope>
    <source>
        <strain evidence="1">An582</strain>
    </source>
</reference>
<evidence type="ECO:0000313" key="1">
    <source>
        <dbReference type="EMBL" id="MBM6948530.1"/>
    </source>
</evidence>
<protein>
    <submittedName>
        <fullName evidence="1">Uncharacterized protein</fullName>
    </submittedName>
</protein>
<dbReference type="RefSeq" id="WP_204906541.1">
    <property type="nucleotide sequence ID" value="NZ_JACJKS010000008.1"/>
</dbReference>
<name>A0A938XCU5_9CLOT</name>
<dbReference type="EMBL" id="JACJKS010000008">
    <property type="protein sequence ID" value="MBM6948530.1"/>
    <property type="molecule type" value="Genomic_DNA"/>
</dbReference>
<organism evidence="1 2">
    <name type="scientific">Mordavella massiliensis</name>
    <dbReference type="NCBI Taxonomy" id="1871024"/>
    <lineage>
        <taxon>Bacteria</taxon>
        <taxon>Bacillati</taxon>
        <taxon>Bacillota</taxon>
        <taxon>Clostridia</taxon>
        <taxon>Eubacteriales</taxon>
        <taxon>Clostridiaceae</taxon>
        <taxon>Mordavella</taxon>
    </lineage>
</organism>
<comment type="caution">
    <text evidence="1">The sequence shown here is derived from an EMBL/GenBank/DDBJ whole genome shotgun (WGS) entry which is preliminary data.</text>
</comment>
<reference evidence="1" key="1">
    <citation type="submission" date="2020-08" db="EMBL/GenBank/DDBJ databases">
        <authorList>
            <person name="Cejkova D."/>
            <person name="Kubasova T."/>
            <person name="Jahodarova E."/>
            <person name="Rychlik I."/>
        </authorList>
    </citation>
    <scope>NUCLEOTIDE SEQUENCE</scope>
    <source>
        <strain evidence="1">An582</strain>
    </source>
</reference>
<accession>A0A938XCU5</accession>
<proteinExistence type="predicted"/>
<dbReference type="AlphaFoldDB" id="A0A938XCU5"/>
<dbReference type="Proteomes" id="UP000705508">
    <property type="component" value="Unassembled WGS sequence"/>
</dbReference>
<evidence type="ECO:0000313" key="2">
    <source>
        <dbReference type="Proteomes" id="UP000705508"/>
    </source>
</evidence>